<evidence type="ECO:0000256" key="5">
    <source>
        <dbReference type="SAM" id="MobiDB-lite"/>
    </source>
</evidence>
<evidence type="ECO:0000313" key="7">
    <source>
        <dbReference type="EMBL" id="ORY42988.1"/>
    </source>
</evidence>
<dbReference type="GO" id="GO:0016020">
    <property type="term" value="C:membrane"/>
    <property type="evidence" value="ECO:0007669"/>
    <property type="project" value="UniProtKB-SubCell"/>
</dbReference>
<dbReference type="GO" id="GO:0015743">
    <property type="term" value="P:malate transport"/>
    <property type="evidence" value="ECO:0007669"/>
    <property type="project" value="InterPro"/>
</dbReference>
<dbReference type="STRING" id="329046.A0A1Y2C7I6"/>
<keyword evidence="8" id="KW-1185">Reference proteome</keyword>
<dbReference type="InterPro" id="IPR020966">
    <property type="entry name" value="ALMT"/>
</dbReference>
<feature type="transmembrane region" description="Helical" evidence="6">
    <location>
        <begin position="545"/>
        <end position="563"/>
    </location>
</feature>
<feature type="transmembrane region" description="Helical" evidence="6">
    <location>
        <begin position="570"/>
        <end position="587"/>
    </location>
</feature>
<evidence type="ECO:0008006" key="9">
    <source>
        <dbReference type="Google" id="ProtNLM"/>
    </source>
</evidence>
<keyword evidence="3 6" id="KW-1133">Transmembrane helix</keyword>
<feature type="transmembrane region" description="Helical" evidence="6">
    <location>
        <begin position="602"/>
        <end position="623"/>
    </location>
</feature>
<dbReference type="PANTHER" id="PTHR47804:SF3">
    <property type="entry name" value="PROTEIN BRE4"/>
    <property type="match status" value="1"/>
</dbReference>
<evidence type="ECO:0000256" key="4">
    <source>
        <dbReference type="ARBA" id="ARBA00023136"/>
    </source>
</evidence>
<evidence type="ECO:0000256" key="6">
    <source>
        <dbReference type="SAM" id="Phobius"/>
    </source>
</evidence>
<gene>
    <name evidence="7" type="ORF">BCR33DRAFT_851233</name>
</gene>
<protein>
    <recommendedName>
        <fullName evidence="9">DUF2421 domain-containing protein</fullName>
    </recommendedName>
</protein>
<evidence type="ECO:0000313" key="8">
    <source>
        <dbReference type="Proteomes" id="UP000193642"/>
    </source>
</evidence>
<accession>A0A1Y2C7I6</accession>
<dbReference type="Proteomes" id="UP000193642">
    <property type="component" value="Unassembled WGS sequence"/>
</dbReference>
<sequence length="897" mass="99465">MKTSKWIKAFVQSRKFKDFIKGMLGYFLCHAFAFSPLPTVWNIQPRVLQNVILVPVILSPAKTIGEFLDRSALLLASVAMSSLLWALVNTVAGTNTIAMAAFFVPTTYAFSIPRAMNPSRFFAFSLCGPVFVFTAIQSVVGAYGPNTSAGAVFDSAFLVHTIYSYLIGIGICLVVNVFVFPDFAERKLQSQYHAAMSTIATLSSQLIIALDGSEASAHAHDAQNALRKRDAKVLRTIRVDLTSILDSADSEICYSRYSMHDHYTLFSRISNLAGIVESLETAMHDPSTADLLSSSDFQSKFDPSVIRTLSKNLEILVQEVRDRMNDGERVTRTDHVRLNVQRSLLQIKQAIGSLVSLPEGESENQLKIKWLHMLQANYLVLGVLEMVEEILDFHWLITGMQRHKQFRFNHRHFLPSLLSNPKTWSPTSFAFNISSKSLSTPVTDKPSNSTFQTKLRFVTSLLLTTESIYGFKCALALLALHGILISEIDFANSWCVGANLVPLLIALTPSLGQTFVSLPVQIASTSMGALAGFIALTVFGLNGSVGIVGVAMVFGAPFMYLMLFTQHMVLGLLTLLAFNYYVVYLYTTPGVDPPSIWLGKTVASMSVALAFALSLTLIVFPTLSRNILHVKLSGIIKDLSVYYTEILLSAFTPSNEQDDGGLEEKFLTSPPEQSLPTQSTTRRVEAHTALIPASRMTHLRNLQHAISTEFTSLPYLIYTSEKEPSLHHPFPTETYKSLISKLEHIFQSLESARYCIGKSVLDEDVREMFGSSGVRPWRGEMNQVNRLLFYIYSTAMIAKGPLPYDMPNAVVARKRFFDAFVRAALEGGSKSGGSEMAWMRVYGLSVALQEVSRQMDLLGGDFKKLFGELPDLFLENPDLMWRSQGESLDEGGQVKVE</sequence>
<reference evidence="7 8" key="1">
    <citation type="submission" date="2016-07" db="EMBL/GenBank/DDBJ databases">
        <title>Pervasive Adenine N6-methylation of Active Genes in Fungi.</title>
        <authorList>
            <consortium name="DOE Joint Genome Institute"/>
            <person name="Mondo S.J."/>
            <person name="Dannebaum R.O."/>
            <person name="Kuo R.C."/>
            <person name="Labutti K."/>
            <person name="Haridas S."/>
            <person name="Kuo A."/>
            <person name="Salamov A."/>
            <person name="Ahrendt S.R."/>
            <person name="Lipzen A."/>
            <person name="Sullivan W."/>
            <person name="Andreopoulos W.B."/>
            <person name="Clum A."/>
            <person name="Lindquist E."/>
            <person name="Daum C."/>
            <person name="Ramamoorthy G.K."/>
            <person name="Gryganskyi A."/>
            <person name="Culley D."/>
            <person name="Magnuson J.K."/>
            <person name="James T.Y."/>
            <person name="O'Malley M.A."/>
            <person name="Stajich J.E."/>
            <person name="Spatafora J.W."/>
            <person name="Visel A."/>
            <person name="Grigoriev I.V."/>
        </authorList>
    </citation>
    <scope>NUCLEOTIDE SEQUENCE [LARGE SCALE GENOMIC DNA]</scope>
    <source>
        <strain evidence="7 8">JEL800</strain>
    </source>
</reference>
<keyword evidence="2 6" id="KW-0812">Transmembrane</keyword>
<feature type="transmembrane region" description="Helical" evidence="6">
    <location>
        <begin position="461"/>
        <end position="484"/>
    </location>
</feature>
<organism evidence="7 8">
    <name type="scientific">Rhizoclosmatium globosum</name>
    <dbReference type="NCBI Taxonomy" id="329046"/>
    <lineage>
        <taxon>Eukaryota</taxon>
        <taxon>Fungi</taxon>
        <taxon>Fungi incertae sedis</taxon>
        <taxon>Chytridiomycota</taxon>
        <taxon>Chytridiomycota incertae sedis</taxon>
        <taxon>Chytridiomycetes</taxon>
        <taxon>Chytridiales</taxon>
        <taxon>Chytriomycetaceae</taxon>
        <taxon>Rhizoclosmatium</taxon>
    </lineage>
</organism>
<feature type="compositionally biased region" description="Polar residues" evidence="5">
    <location>
        <begin position="670"/>
        <end position="681"/>
    </location>
</feature>
<keyword evidence="4 6" id="KW-0472">Membrane</keyword>
<evidence type="ECO:0000256" key="1">
    <source>
        <dbReference type="ARBA" id="ARBA00004141"/>
    </source>
</evidence>
<feature type="transmembrane region" description="Helical" evidence="6">
    <location>
        <begin position="162"/>
        <end position="180"/>
    </location>
</feature>
<dbReference type="AlphaFoldDB" id="A0A1Y2C7I6"/>
<comment type="caution">
    <text evidence="7">The sequence shown here is derived from an EMBL/GenBank/DDBJ whole genome shotgun (WGS) entry which is preliminary data.</text>
</comment>
<dbReference type="PANTHER" id="PTHR47804">
    <property type="entry name" value="60S RIBOSOMAL PROTEIN L19"/>
    <property type="match status" value="1"/>
</dbReference>
<proteinExistence type="predicted"/>
<dbReference type="OrthoDB" id="68611at2759"/>
<dbReference type="InterPro" id="IPR052430">
    <property type="entry name" value="IVT-Associated"/>
</dbReference>
<feature type="transmembrane region" description="Helical" evidence="6">
    <location>
        <begin position="121"/>
        <end position="142"/>
    </location>
</feature>
<feature type="region of interest" description="Disordered" evidence="5">
    <location>
        <begin position="659"/>
        <end position="681"/>
    </location>
</feature>
<comment type="subcellular location">
    <subcellularLocation>
        <location evidence="1">Membrane</location>
        <topology evidence="1">Multi-pass membrane protein</topology>
    </subcellularLocation>
</comment>
<dbReference type="Pfam" id="PF11744">
    <property type="entry name" value="ALMT"/>
    <property type="match status" value="1"/>
</dbReference>
<evidence type="ECO:0000256" key="3">
    <source>
        <dbReference type="ARBA" id="ARBA00022989"/>
    </source>
</evidence>
<feature type="transmembrane region" description="Helical" evidence="6">
    <location>
        <begin position="520"/>
        <end position="539"/>
    </location>
</feature>
<feature type="transmembrane region" description="Helical" evidence="6">
    <location>
        <begin position="20"/>
        <end position="41"/>
    </location>
</feature>
<evidence type="ECO:0000256" key="2">
    <source>
        <dbReference type="ARBA" id="ARBA00022692"/>
    </source>
</evidence>
<dbReference type="EMBL" id="MCGO01000026">
    <property type="protein sequence ID" value="ORY42988.1"/>
    <property type="molecule type" value="Genomic_DNA"/>
</dbReference>
<name>A0A1Y2C7I6_9FUNG</name>
<feature type="transmembrane region" description="Helical" evidence="6">
    <location>
        <begin position="490"/>
        <end position="508"/>
    </location>
</feature>